<dbReference type="Proteomes" id="UP000654913">
    <property type="component" value="Chromosome 1"/>
</dbReference>
<proteinExistence type="inferred from homology"/>
<comment type="subcellular location">
    <subcellularLocation>
        <location evidence="1">Membrane</location>
        <topology evidence="1">Multi-pass membrane protein</topology>
    </subcellularLocation>
</comment>
<evidence type="ECO:0000256" key="1">
    <source>
        <dbReference type="RuleBase" id="RU362006"/>
    </source>
</evidence>
<dbReference type="PANTHER" id="PTHR12300:SF177">
    <property type="entry name" value="PROTEIN YOP1"/>
    <property type="match status" value="1"/>
</dbReference>
<gene>
    <name evidence="3" type="ORF">APUU_11150S</name>
</gene>
<dbReference type="GO" id="GO:0016020">
    <property type="term" value="C:membrane"/>
    <property type="evidence" value="ECO:0007669"/>
    <property type="project" value="UniProtKB-SubCell"/>
</dbReference>
<dbReference type="KEGG" id="apuu:APUU_11150S"/>
<feature type="transmembrane region" description="Helical" evidence="1">
    <location>
        <begin position="39"/>
        <end position="62"/>
    </location>
</feature>
<organism evidence="3 4">
    <name type="scientific">Aspergillus puulaauensis</name>
    <dbReference type="NCBI Taxonomy" id="1220207"/>
    <lineage>
        <taxon>Eukaryota</taxon>
        <taxon>Fungi</taxon>
        <taxon>Dikarya</taxon>
        <taxon>Ascomycota</taxon>
        <taxon>Pezizomycotina</taxon>
        <taxon>Eurotiomycetes</taxon>
        <taxon>Eurotiomycetidae</taxon>
        <taxon>Eurotiales</taxon>
        <taxon>Aspergillaceae</taxon>
        <taxon>Aspergillus</taxon>
    </lineage>
</organism>
<feature type="region of interest" description="Disordered" evidence="2">
    <location>
        <begin position="244"/>
        <end position="329"/>
    </location>
</feature>
<dbReference type="OrthoDB" id="434647at2759"/>
<feature type="transmembrane region" description="Helical" evidence="1">
    <location>
        <begin position="6"/>
        <end position="27"/>
    </location>
</feature>
<evidence type="ECO:0000313" key="3">
    <source>
        <dbReference type="EMBL" id="BCS18322.1"/>
    </source>
</evidence>
<dbReference type="EMBL" id="AP024443">
    <property type="protein sequence ID" value="BCS18322.1"/>
    <property type="molecule type" value="Genomic_DNA"/>
</dbReference>
<evidence type="ECO:0000256" key="2">
    <source>
        <dbReference type="SAM" id="MobiDB-lite"/>
    </source>
</evidence>
<keyword evidence="1" id="KW-0812">Transmembrane</keyword>
<protein>
    <recommendedName>
        <fullName evidence="1">Protein YOP1</fullName>
    </recommendedName>
</protein>
<comment type="caution">
    <text evidence="1">Lacks conserved residue(s) required for the propagation of feature annotation.</text>
</comment>
<dbReference type="AlphaFoldDB" id="A0A7R7XBD7"/>
<name>A0A7R7XBD7_9EURO</name>
<reference evidence="3" key="1">
    <citation type="submission" date="2021-01" db="EMBL/GenBank/DDBJ databases">
        <authorList>
            <consortium name="Aspergillus puulaauensis MK2 genome sequencing consortium"/>
            <person name="Kazuki M."/>
            <person name="Futagami T."/>
        </authorList>
    </citation>
    <scope>NUCLEOTIDE SEQUENCE</scope>
    <source>
        <strain evidence="3">MK2</strain>
    </source>
</reference>
<evidence type="ECO:0000313" key="4">
    <source>
        <dbReference type="Proteomes" id="UP000654913"/>
    </source>
</evidence>
<reference evidence="3" key="2">
    <citation type="submission" date="2021-02" db="EMBL/GenBank/DDBJ databases">
        <title>Aspergillus puulaauensis MK2 genome sequence.</title>
        <authorList>
            <person name="Futagami T."/>
            <person name="Mori K."/>
            <person name="Kadooka C."/>
            <person name="Tanaka T."/>
        </authorList>
    </citation>
    <scope>NUCLEOTIDE SEQUENCE</scope>
    <source>
        <strain evidence="3">MK2</strain>
    </source>
</reference>
<feature type="compositionally biased region" description="Basic and acidic residues" evidence="2">
    <location>
        <begin position="267"/>
        <end position="286"/>
    </location>
</feature>
<accession>A0A7R7XBD7</accession>
<comment type="similarity">
    <text evidence="1">Belongs to the DP1 family.</text>
</comment>
<keyword evidence="1" id="KW-0472">Membrane</keyword>
<dbReference type="InterPro" id="IPR004345">
    <property type="entry name" value="TB2_DP1_HVA22"/>
</dbReference>
<dbReference type="Pfam" id="PF03134">
    <property type="entry name" value="TB2_DP1_HVA22"/>
    <property type="match status" value="1"/>
</dbReference>
<keyword evidence="1" id="KW-1133">Transmembrane helix</keyword>
<sequence>MFFGIVADLFSSILTILLPIFASYKALRSSDPYQLAPWLMYWVVLSAILMAESWTVFILGWFPFYSWIRLGFFAYLVLPQTQGARILYQGYVDPFLTQHERDIEELIGSLHERAKALGLQYFYQIIDLIRERVLGLPPQRPATPPPATTSYAQSLLSRFNLPSAVGGNNPAPANDWYSAISSAVASVTAPGKSQEARAEELSASGSLLPREFESKSRAEKASFYSNQRDMLDVLRDAIMKEERHLDRDEDEGLAYGSGGGGVPLRKNRSDNSFDHIEHEDTRDRSPRPSGGWFGGGDQHHHQQQHPGSSSGVDFAMQAVDAIARARDGR</sequence>
<dbReference type="RefSeq" id="XP_041550516.1">
    <property type="nucleotide sequence ID" value="XM_041695102.1"/>
</dbReference>
<dbReference type="PANTHER" id="PTHR12300">
    <property type="entry name" value="HVA22-LIKE PROTEINS"/>
    <property type="match status" value="1"/>
</dbReference>
<keyword evidence="4" id="KW-1185">Reference proteome</keyword>
<dbReference type="GeneID" id="64968327"/>